<dbReference type="GO" id="GO:0016887">
    <property type="term" value="F:ATP hydrolysis activity"/>
    <property type="evidence" value="ECO:0007669"/>
    <property type="project" value="InterPro"/>
</dbReference>
<evidence type="ECO:0000313" key="6">
    <source>
        <dbReference type="EMBL" id="KGA18086.1"/>
    </source>
</evidence>
<dbReference type="SUPFAM" id="SSF52540">
    <property type="entry name" value="P-loop containing nucleoside triphosphate hydrolases"/>
    <property type="match status" value="1"/>
</dbReference>
<dbReference type="InterPro" id="IPR003439">
    <property type="entry name" value="ABC_transporter-like_ATP-bd"/>
</dbReference>
<dbReference type="InterPro" id="IPR017871">
    <property type="entry name" value="ABC_transporter-like_CS"/>
</dbReference>
<dbReference type="PROSITE" id="PS00211">
    <property type="entry name" value="ABC_TRANSPORTER_1"/>
    <property type="match status" value="1"/>
</dbReference>
<keyword evidence="1" id="KW-0813">Transport</keyword>
<reference evidence="6" key="1">
    <citation type="submission" date="2014-06" db="EMBL/GenBank/DDBJ databases">
        <title>Key roles for freshwater Actinobacteria revealed by deep metagenomic sequencing.</title>
        <authorList>
            <person name="Ghai R."/>
            <person name="Mizuno C.M."/>
            <person name="Picazo A."/>
            <person name="Camacho A."/>
            <person name="Rodriguez-Valera F."/>
        </authorList>
    </citation>
    <scope>NUCLEOTIDE SEQUENCE</scope>
</reference>
<accession>A0A094QUW2</accession>
<evidence type="ECO:0000256" key="3">
    <source>
        <dbReference type="ARBA" id="ARBA00022840"/>
    </source>
</evidence>
<gene>
    <name evidence="6" type="ORF">GM51_9120</name>
</gene>
<dbReference type="PROSITE" id="PS50893">
    <property type="entry name" value="ABC_TRANSPORTER_2"/>
    <property type="match status" value="1"/>
</dbReference>
<dbReference type="GO" id="GO:0005524">
    <property type="term" value="F:ATP binding"/>
    <property type="evidence" value="ECO:0007669"/>
    <property type="project" value="UniProtKB-KW"/>
</dbReference>
<dbReference type="SMART" id="SM00382">
    <property type="entry name" value="AAA"/>
    <property type="match status" value="1"/>
</dbReference>
<dbReference type="AlphaFoldDB" id="A0A094QUW2"/>
<evidence type="ECO:0000256" key="2">
    <source>
        <dbReference type="ARBA" id="ARBA00022741"/>
    </source>
</evidence>
<dbReference type="CDD" id="cd03214">
    <property type="entry name" value="ABC_Iron-Siderophores_B12_Hemin"/>
    <property type="match status" value="1"/>
</dbReference>
<dbReference type="Gene3D" id="3.40.50.300">
    <property type="entry name" value="P-loop containing nucleotide triphosphate hydrolases"/>
    <property type="match status" value="1"/>
</dbReference>
<dbReference type="PANTHER" id="PTHR42794:SF1">
    <property type="entry name" value="HEMIN IMPORT ATP-BINDING PROTEIN HMUV"/>
    <property type="match status" value="1"/>
</dbReference>
<keyword evidence="3 6" id="KW-0067">ATP-binding</keyword>
<keyword evidence="4" id="KW-1278">Translocase</keyword>
<dbReference type="PANTHER" id="PTHR42794">
    <property type="entry name" value="HEMIN IMPORT ATP-BINDING PROTEIN HMUV"/>
    <property type="match status" value="1"/>
</dbReference>
<feature type="domain" description="ABC transporter" evidence="5">
    <location>
        <begin position="4"/>
        <end position="239"/>
    </location>
</feature>
<dbReference type="FunFam" id="3.40.50.300:FF:000134">
    <property type="entry name" value="Iron-enterobactin ABC transporter ATP-binding protein"/>
    <property type="match status" value="1"/>
</dbReference>
<comment type="caution">
    <text evidence="6">The sequence shown here is derived from an EMBL/GenBank/DDBJ whole genome shotgun (WGS) entry which is preliminary data.</text>
</comment>
<dbReference type="InterPro" id="IPR027417">
    <property type="entry name" value="P-loop_NTPase"/>
</dbReference>
<dbReference type="Pfam" id="PF00005">
    <property type="entry name" value="ABC_tran"/>
    <property type="match status" value="1"/>
</dbReference>
<organism evidence="6">
    <name type="scientific">freshwater metagenome</name>
    <dbReference type="NCBI Taxonomy" id="449393"/>
    <lineage>
        <taxon>unclassified sequences</taxon>
        <taxon>metagenomes</taxon>
        <taxon>ecological metagenomes</taxon>
    </lineage>
</organism>
<keyword evidence="2" id="KW-0547">Nucleotide-binding</keyword>
<protein>
    <submittedName>
        <fullName evidence="6">ABC transporter ATP-binding protein</fullName>
    </submittedName>
</protein>
<evidence type="ECO:0000256" key="4">
    <source>
        <dbReference type="ARBA" id="ARBA00022967"/>
    </source>
</evidence>
<evidence type="ECO:0000259" key="5">
    <source>
        <dbReference type="PROSITE" id="PS50893"/>
    </source>
</evidence>
<evidence type="ECO:0000256" key="1">
    <source>
        <dbReference type="ARBA" id="ARBA00022448"/>
    </source>
</evidence>
<proteinExistence type="predicted"/>
<dbReference type="InterPro" id="IPR003593">
    <property type="entry name" value="AAA+_ATPase"/>
</dbReference>
<dbReference type="EMBL" id="JNSL01000049">
    <property type="protein sequence ID" value="KGA18086.1"/>
    <property type="molecule type" value="Genomic_DNA"/>
</dbReference>
<name>A0A094QUW2_9ZZZZ</name>
<sequence>MTSLAFDQVRVDYAKRTAVASFTDTVKPGEWLCIIGPNGAGKSSLLRAIAGVVPHSGRILVDGSPLTARSSRRRAQLVAYVPQSPVLPSGMTGAEYVLLGRNPFVTHFGRESELDHSMVDDVIERLDLAGLATRDVDTLSGGERQRLVIARAIAQEAPILLLDEPTAALDIGHQQQALELVDTLRLEHGLTVVSSMHDLTLAGIYSDRLVLIHEGHTVASGIAREVLNASVLAEFYGANVRVHHEDDGTIVVVPSKREALK</sequence>